<feature type="domain" description="HTH tetR-type" evidence="5">
    <location>
        <begin position="9"/>
        <end position="69"/>
    </location>
</feature>
<dbReference type="GO" id="GO:0003700">
    <property type="term" value="F:DNA-binding transcription factor activity"/>
    <property type="evidence" value="ECO:0007669"/>
    <property type="project" value="TreeGrafter"/>
</dbReference>
<dbReference type="AlphaFoldDB" id="A0A8T7MA82"/>
<accession>A0A8T7MA82</accession>
<dbReference type="EMBL" id="CP128400">
    <property type="protein sequence ID" value="WJW68967.1"/>
    <property type="molecule type" value="Genomic_DNA"/>
</dbReference>
<reference evidence="7" key="2">
    <citation type="journal article" date="2024" name="Nature">
        <title>Anoxygenic phototroph of the Chloroflexota uses a type I reaction centre.</title>
        <authorList>
            <person name="Tsuji J.M."/>
            <person name="Shaw N.A."/>
            <person name="Nagashima S."/>
            <person name="Venkiteswaran J.J."/>
            <person name="Schiff S.L."/>
            <person name="Watanabe T."/>
            <person name="Fukui M."/>
            <person name="Hanada S."/>
            <person name="Tank M."/>
            <person name="Neufeld J.D."/>
        </authorList>
    </citation>
    <scope>NUCLEOTIDE SEQUENCE</scope>
    <source>
        <strain evidence="7">L227-S17</strain>
    </source>
</reference>
<dbReference type="PROSITE" id="PS50977">
    <property type="entry name" value="HTH_TETR_2"/>
    <property type="match status" value="1"/>
</dbReference>
<dbReference type="Pfam" id="PF00440">
    <property type="entry name" value="TetR_N"/>
    <property type="match status" value="1"/>
</dbReference>
<evidence type="ECO:0000256" key="2">
    <source>
        <dbReference type="ARBA" id="ARBA00023125"/>
    </source>
</evidence>
<keyword evidence="9" id="KW-1185">Reference proteome</keyword>
<evidence type="ECO:0000256" key="4">
    <source>
        <dbReference type="PROSITE-ProRule" id="PRU00335"/>
    </source>
</evidence>
<dbReference type="Proteomes" id="UP000521676">
    <property type="component" value="Unassembled WGS sequence"/>
</dbReference>
<evidence type="ECO:0000256" key="1">
    <source>
        <dbReference type="ARBA" id="ARBA00023015"/>
    </source>
</evidence>
<reference evidence="6 8" key="1">
    <citation type="submission" date="2020-06" db="EMBL/GenBank/DDBJ databases">
        <title>Anoxygenic phototrophic Chloroflexota member uses a Type I reaction center.</title>
        <authorList>
            <person name="Tsuji J.M."/>
            <person name="Shaw N.A."/>
            <person name="Nagashima S."/>
            <person name="Venkiteswaran J."/>
            <person name="Schiff S.L."/>
            <person name="Hanada S."/>
            <person name="Tank M."/>
            <person name="Neufeld J.D."/>
        </authorList>
    </citation>
    <scope>NUCLEOTIDE SEQUENCE [LARGE SCALE GENOMIC DNA]</scope>
    <source>
        <strain evidence="6">L227-S17</strain>
    </source>
</reference>
<dbReference type="GO" id="GO:0000976">
    <property type="term" value="F:transcription cis-regulatory region binding"/>
    <property type="evidence" value="ECO:0007669"/>
    <property type="project" value="TreeGrafter"/>
</dbReference>
<organism evidence="6 8">
    <name type="scientific">Candidatus Chlorohelix allophototropha</name>
    <dbReference type="NCBI Taxonomy" id="3003348"/>
    <lineage>
        <taxon>Bacteria</taxon>
        <taxon>Bacillati</taxon>
        <taxon>Chloroflexota</taxon>
        <taxon>Chloroflexia</taxon>
        <taxon>Candidatus Chloroheliales</taxon>
        <taxon>Candidatus Chloroheliaceae</taxon>
        <taxon>Candidatus Chlorohelix</taxon>
    </lineage>
</organism>
<feature type="DNA-binding region" description="H-T-H motif" evidence="4">
    <location>
        <begin position="32"/>
        <end position="51"/>
    </location>
</feature>
<evidence type="ECO:0000313" key="8">
    <source>
        <dbReference type="Proteomes" id="UP000521676"/>
    </source>
</evidence>
<dbReference type="Proteomes" id="UP001431572">
    <property type="component" value="Chromosome 2"/>
</dbReference>
<keyword evidence="2 4" id="KW-0238">DNA-binding</keyword>
<evidence type="ECO:0000313" key="9">
    <source>
        <dbReference type="Proteomes" id="UP001431572"/>
    </source>
</evidence>
<gene>
    <name evidence="6" type="ORF">HXX08_24545</name>
    <name evidence="7" type="ORF">OZ401_004594</name>
</gene>
<dbReference type="PRINTS" id="PR00455">
    <property type="entry name" value="HTHTETR"/>
</dbReference>
<proteinExistence type="predicted"/>
<evidence type="ECO:0000256" key="3">
    <source>
        <dbReference type="ARBA" id="ARBA00023163"/>
    </source>
</evidence>
<evidence type="ECO:0000313" key="7">
    <source>
        <dbReference type="EMBL" id="WJW68967.1"/>
    </source>
</evidence>
<keyword evidence="3" id="KW-0804">Transcription</keyword>
<dbReference type="InterPro" id="IPR050109">
    <property type="entry name" value="HTH-type_TetR-like_transc_reg"/>
</dbReference>
<dbReference type="PANTHER" id="PTHR30055">
    <property type="entry name" value="HTH-TYPE TRANSCRIPTIONAL REGULATOR RUTR"/>
    <property type="match status" value="1"/>
</dbReference>
<sequence>MSAKKPRDTETRRKLLTAAEELFDQLGYEDTGIRDVMERVGVKEPTVYYYFKDKKTLFIEVMKRKLDRFFRRMQEATKEQFLHDQLVELAIVLFEESHNRVSILREVMQFNPLDQYQNTIKGVVQSLNSGVAGNLERVMREGIRRGELQTLDPAFLARSFLYLVEGFAAEPISTFEKLDNRELATKLVTLFLGGCAIG</sequence>
<name>A0A8T7MA82_9CHLR</name>
<dbReference type="SUPFAM" id="SSF48498">
    <property type="entry name" value="Tetracyclin repressor-like, C-terminal domain"/>
    <property type="match status" value="1"/>
</dbReference>
<dbReference type="SUPFAM" id="SSF46689">
    <property type="entry name" value="Homeodomain-like"/>
    <property type="match status" value="1"/>
</dbReference>
<dbReference type="InterPro" id="IPR001647">
    <property type="entry name" value="HTH_TetR"/>
</dbReference>
<dbReference type="Gene3D" id="1.10.10.60">
    <property type="entry name" value="Homeodomain-like"/>
    <property type="match status" value="1"/>
</dbReference>
<dbReference type="PANTHER" id="PTHR30055:SF234">
    <property type="entry name" value="HTH-TYPE TRANSCRIPTIONAL REGULATOR BETI"/>
    <property type="match status" value="1"/>
</dbReference>
<evidence type="ECO:0000259" key="5">
    <source>
        <dbReference type="PROSITE" id="PS50977"/>
    </source>
</evidence>
<protein>
    <submittedName>
        <fullName evidence="6">TetR/AcrR family transcriptional regulator</fullName>
    </submittedName>
</protein>
<keyword evidence="1" id="KW-0805">Transcription regulation</keyword>
<dbReference type="InterPro" id="IPR036271">
    <property type="entry name" value="Tet_transcr_reg_TetR-rel_C_sf"/>
</dbReference>
<evidence type="ECO:0000313" key="6">
    <source>
        <dbReference type="EMBL" id="NWJ49039.1"/>
    </source>
</evidence>
<dbReference type="Gene3D" id="1.10.357.10">
    <property type="entry name" value="Tetracycline Repressor, domain 2"/>
    <property type="match status" value="1"/>
</dbReference>
<dbReference type="EMBL" id="JACATZ010000003">
    <property type="protein sequence ID" value="NWJ49039.1"/>
    <property type="molecule type" value="Genomic_DNA"/>
</dbReference>
<dbReference type="RefSeq" id="WP_341470871.1">
    <property type="nucleotide sequence ID" value="NZ_CP128400.1"/>
</dbReference>
<dbReference type="InterPro" id="IPR009057">
    <property type="entry name" value="Homeodomain-like_sf"/>
</dbReference>